<dbReference type="PROSITE" id="PS51012">
    <property type="entry name" value="ABC_TM2"/>
    <property type="match status" value="1"/>
</dbReference>
<feature type="transmembrane region" description="Helical" evidence="5">
    <location>
        <begin position="134"/>
        <end position="159"/>
    </location>
</feature>
<evidence type="ECO:0000256" key="1">
    <source>
        <dbReference type="ARBA" id="ARBA00004141"/>
    </source>
</evidence>
<keyword evidence="4 5" id="KW-0472">Membrane</keyword>
<dbReference type="InterPro" id="IPR013525">
    <property type="entry name" value="ABC2_TM"/>
</dbReference>
<dbReference type="GO" id="GO:0140359">
    <property type="term" value="F:ABC-type transporter activity"/>
    <property type="evidence" value="ECO:0007669"/>
    <property type="project" value="InterPro"/>
</dbReference>
<evidence type="ECO:0000256" key="3">
    <source>
        <dbReference type="ARBA" id="ARBA00022989"/>
    </source>
</evidence>
<keyword evidence="5" id="KW-0813">Transport</keyword>
<gene>
    <name evidence="7" type="ORF">EDD73_1075</name>
</gene>
<keyword evidence="5" id="KW-1003">Cell membrane</keyword>
<dbReference type="GO" id="GO:0043190">
    <property type="term" value="C:ATP-binding cassette (ABC) transporter complex"/>
    <property type="evidence" value="ECO:0007669"/>
    <property type="project" value="InterPro"/>
</dbReference>
<protein>
    <recommendedName>
        <fullName evidence="5">Transport permease protein</fullName>
    </recommendedName>
</protein>
<evidence type="ECO:0000313" key="8">
    <source>
        <dbReference type="Proteomes" id="UP000294813"/>
    </source>
</evidence>
<dbReference type="AlphaFoldDB" id="A0A4R2S0T0"/>
<dbReference type="PIRSF" id="PIRSF006648">
    <property type="entry name" value="DrrB"/>
    <property type="match status" value="1"/>
</dbReference>
<dbReference type="PRINTS" id="PR00164">
    <property type="entry name" value="ABC2TRNSPORT"/>
</dbReference>
<feature type="transmembrane region" description="Helical" evidence="5">
    <location>
        <begin position="27"/>
        <end position="45"/>
    </location>
</feature>
<comment type="similarity">
    <text evidence="5">Belongs to the ABC-2 integral membrane protein family.</text>
</comment>
<name>A0A4R2S0T0_9FIRM</name>
<proteinExistence type="inferred from homology"/>
<feature type="transmembrane region" description="Helical" evidence="5">
    <location>
        <begin position="57"/>
        <end position="80"/>
    </location>
</feature>
<feature type="transmembrane region" description="Helical" evidence="5">
    <location>
        <begin position="101"/>
        <end position="128"/>
    </location>
</feature>
<dbReference type="EMBL" id="SLXT01000007">
    <property type="protein sequence ID" value="TCP64935.1"/>
    <property type="molecule type" value="Genomic_DNA"/>
</dbReference>
<feature type="transmembrane region" description="Helical" evidence="5">
    <location>
        <begin position="166"/>
        <end position="187"/>
    </location>
</feature>
<keyword evidence="8" id="KW-1185">Reference proteome</keyword>
<dbReference type="Proteomes" id="UP000294813">
    <property type="component" value="Unassembled WGS sequence"/>
</dbReference>
<dbReference type="RefSeq" id="WP_131918681.1">
    <property type="nucleotide sequence ID" value="NZ_JAOQNU010000007.1"/>
</dbReference>
<evidence type="ECO:0000259" key="6">
    <source>
        <dbReference type="PROSITE" id="PS51012"/>
    </source>
</evidence>
<evidence type="ECO:0000256" key="5">
    <source>
        <dbReference type="RuleBase" id="RU361157"/>
    </source>
</evidence>
<feature type="domain" description="ABC transmembrane type-2" evidence="6">
    <location>
        <begin position="21"/>
        <end position="248"/>
    </location>
</feature>
<sequence>MIEPWRILRRHLTIFSRTFWTNTMFNFFEPFLYLTAMGYGLGAFVQEMEGISYMEYIAPGIVASSAMFAATFECTYGSFVRLHYQKTFHAILAGPVTVRDIIIAEALFGMIKCVVFGAVILLVIAVMGQVRSSLALLIPLFLILPGLFFSLMAVTYTCLAPNIDYFNYYITLFVTPLYLFGGVFFPLTGMPVWAQKLAWFNPLSHSVEVCRALALGQPAWPTIGEHVLWFFIGSALLLAPPIHLMRRRLIQ</sequence>
<dbReference type="PANTHER" id="PTHR43229:SF2">
    <property type="entry name" value="NODULATION PROTEIN J"/>
    <property type="match status" value="1"/>
</dbReference>
<dbReference type="PANTHER" id="PTHR43229">
    <property type="entry name" value="NODULATION PROTEIN J"/>
    <property type="match status" value="1"/>
</dbReference>
<keyword evidence="3 5" id="KW-1133">Transmembrane helix</keyword>
<keyword evidence="2 5" id="KW-0812">Transmembrane</keyword>
<dbReference type="InterPro" id="IPR051784">
    <property type="entry name" value="Nod_factor_ABC_transporter"/>
</dbReference>
<accession>A0A4R2S0T0</accession>
<comment type="caution">
    <text evidence="7">The sequence shown here is derived from an EMBL/GenBank/DDBJ whole genome shotgun (WGS) entry which is preliminary data.</text>
</comment>
<reference evidence="7 8" key="1">
    <citation type="submission" date="2019-03" db="EMBL/GenBank/DDBJ databases">
        <title>Genomic Encyclopedia of Type Strains, Phase IV (KMG-IV): sequencing the most valuable type-strain genomes for metagenomic binning, comparative biology and taxonomic classification.</title>
        <authorList>
            <person name="Goeker M."/>
        </authorList>
    </citation>
    <scope>NUCLEOTIDE SEQUENCE [LARGE SCALE GENOMIC DNA]</scope>
    <source>
        <strain evidence="7 8">DSM 11170</strain>
    </source>
</reference>
<evidence type="ECO:0000256" key="2">
    <source>
        <dbReference type="ARBA" id="ARBA00022692"/>
    </source>
</evidence>
<evidence type="ECO:0000313" key="7">
    <source>
        <dbReference type="EMBL" id="TCP64935.1"/>
    </source>
</evidence>
<comment type="subcellular location">
    <subcellularLocation>
        <location evidence="5">Cell membrane</location>
        <topology evidence="5">Multi-pass membrane protein</topology>
    </subcellularLocation>
    <subcellularLocation>
        <location evidence="1">Membrane</location>
        <topology evidence="1">Multi-pass membrane protein</topology>
    </subcellularLocation>
</comment>
<organism evidence="7 8">
    <name type="scientific">Heliophilum fasciatum</name>
    <dbReference type="NCBI Taxonomy" id="35700"/>
    <lineage>
        <taxon>Bacteria</taxon>
        <taxon>Bacillati</taxon>
        <taxon>Bacillota</taxon>
        <taxon>Clostridia</taxon>
        <taxon>Eubacteriales</taxon>
        <taxon>Heliobacteriaceae</taxon>
        <taxon>Heliophilum</taxon>
    </lineage>
</organism>
<dbReference type="Pfam" id="PF01061">
    <property type="entry name" value="ABC2_membrane"/>
    <property type="match status" value="1"/>
</dbReference>
<evidence type="ECO:0000256" key="4">
    <source>
        <dbReference type="ARBA" id="ARBA00023136"/>
    </source>
</evidence>
<dbReference type="OrthoDB" id="9778589at2"/>
<dbReference type="InterPro" id="IPR047817">
    <property type="entry name" value="ABC2_TM_bact-type"/>
</dbReference>
<dbReference type="InterPro" id="IPR000412">
    <property type="entry name" value="ABC_2_transport"/>
</dbReference>
<feature type="transmembrane region" description="Helical" evidence="5">
    <location>
        <begin position="227"/>
        <end position="245"/>
    </location>
</feature>